<accession>A0ABR8W4L9</accession>
<dbReference type="RefSeq" id="WP_191712504.1">
    <property type="nucleotide sequence ID" value="NZ_JACSPX010000001.1"/>
</dbReference>
<evidence type="ECO:0000313" key="2">
    <source>
        <dbReference type="EMBL" id="MBD8011941.1"/>
    </source>
</evidence>
<gene>
    <name evidence="2" type="ORF">H9633_06475</name>
</gene>
<dbReference type="Proteomes" id="UP000611521">
    <property type="component" value="Unassembled WGS sequence"/>
</dbReference>
<reference evidence="2 3" key="1">
    <citation type="submission" date="2020-08" db="EMBL/GenBank/DDBJ databases">
        <title>A Genomic Blueprint of the Chicken Gut Microbiome.</title>
        <authorList>
            <person name="Gilroy R."/>
            <person name="Ravi A."/>
            <person name="Getino M."/>
            <person name="Pursley I."/>
            <person name="Horton D.L."/>
            <person name="Alikhan N.-F."/>
            <person name="Baker D."/>
            <person name="Gharbi K."/>
            <person name="Hall N."/>
            <person name="Watson M."/>
            <person name="Adriaenssens E.M."/>
            <person name="Foster-Nyarko E."/>
            <person name="Jarju S."/>
            <person name="Secka A."/>
            <person name="Antonio M."/>
            <person name="Oren A."/>
            <person name="Chaudhuri R."/>
            <person name="La Ragione R.M."/>
            <person name="Hildebrand F."/>
            <person name="Pallen M.J."/>
        </authorList>
    </citation>
    <scope>NUCLEOTIDE SEQUENCE [LARGE SCALE GENOMIC DNA]</scope>
    <source>
        <strain evidence="2 3">Re1</strain>
    </source>
</reference>
<protein>
    <submittedName>
        <fullName evidence="2">Uncharacterized protein</fullName>
    </submittedName>
</protein>
<organism evidence="2 3">
    <name type="scientific">Microbacterium commune</name>
    <dbReference type="NCBI Taxonomy" id="2762219"/>
    <lineage>
        <taxon>Bacteria</taxon>
        <taxon>Bacillati</taxon>
        <taxon>Actinomycetota</taxon>
        <taxon>Actinomycetes</taxon>
        <taxon>Micrococcales</taxon>
        <taxon>Microbacteriaceae</taxon>
        <taxon>Microbacterium</taxon>
    </lineage>
</organism>
<comment type="caution">
    <text evidence="2">The sequence shown here is derived from an EMBL/GenBank/DDBJ whole genome shotgun (WGS) entry which is preliminary data.</text>
</comment>
<keyword evidence="3" id="KW-1185">Reference proteome</keyword>
<feature type="region of interest" description="Disordered" evidence="1">
    <location>
        <begin position="1"/>
        <end position="26"/>
    </location>
</feature>
<evidence type="ECO:0000256" key="1">
    <source>
        <dbReference type="SAM" id="MobiDB-lite"/>
    </source>
</evidence>
<name>A0ABR8W4L9_9MICO</name>
<proteinExistence type="predicted"/>
<evidence type="ECO:0000313" key="3">
    <source>
        <dbReference type="Proteomes" id="UP000611521"/>
    </source>
</evidence>
<dbReference type="EMBL" id="JACSPX010000001">
    <property type="protein sequence ID" value="MBD8011941.1"/>
    <property type="molecule type" value="Genomic_DNA"/>
</dbReference>
<sequence>MSAHPTEASGHVPSAENPSVNIDPDFHLPAGQGNGFIRAFRVLFPKAA</sequence>